<feature type="transmembrane region" description="Helical" evidence="10">
    <location>
        <begin position="390"/>
        <end position="411"/>
    </location>
</feature>
<evidence type="ECO:0000256" key="9">
    <source>
        <dbReference type="ARBA" id="ARBA00023136"/>
    </source>
</evidence>
<dbReference type="PANTHER" id="PTHR22760">
    <property type="entry name" value="GLYCOSYLTRANSFERASE"/>
    <property type="match status" value="1"/>
</dbReference>
<evidence type="ECO:0000256" key="10">
    <source>
        <dbReference type="RuleBase" id="RU363075"/>
    </source>
</evidence>
<feature type="transmembrane region" description="Helical" evidence="10">
    <location>
        <begin position="268"/>
        <end position="285"/>
    </location>
</feature>
<dbReference type="AlphaFoldDB" id="A0A1A0HH71"/>
<dbReference type="Pfam" id="PF03901">
    <property type="entry name" value="Glyco_transf_22"/>
    <property type="match status" value="1"/>
</dbReference>
<evidence type="ECO:0000256" key="1">
    <source>
        <dbReference type="ARBA" id="ARBA00004477"/>
    </source>
</evidence>
<evidence type="ECO:0000256" key="5">
    <source>
        <dbReference type="ARBA" id="ARBA00022679"/>
    </source>
</evidence>
<feature type="transmembrane region" description="Helical" evidence="10">
    <location>
        <begin position="305"/>
        <end position="326"/>
    </location>
</feature>
<protein>
    <recommendedName>
        <fullName evidence="10">Mannosyltransferase</fullName>
        <ecNumber evidence="10">2.4.1.-</ecNumber>
    </recommendedName>
</protein>
<dbReference type="RefSeq" id="XP_018713669.1">
    <property type="nucleotide sequence ID" value="XM_018856963.1"/>
</dbReference>
<dbReference type="Proteomes" id="UP000092555">
    <property type="component" value="Unassembled WGS sequence"/>
</dbReference>
<comment type="subcellular location">
    <subcellularLocation>
        <location evidence="1 10">Endoplasmic reticulum membrane</location>
        <topology evidence="1 10">Multi-pass membrane protein</topology>
    </subcellularLocation>
</comment>
<evidence type="ECO:0000256" key="2">
    <source>
        <dbReference type="ARBA" id="ARBA00004922"/>
    </source>
</evidence>
<comment type="caution">
    <text evidence="11">The sequence shown here is derived from an EMBL/GenBank/DDBJ whole genome shotgun (WGS) entry which is preliminary data.</text>
</comment>
<dbReference type="InterPro" id="IPR005599">
    <property type="entry name" value="GPI_mannosylTrfase"/>
</dbReference>
<keyword evidence="9 10" id="KW-0472">Membrane</keyword>
<dbReference type="EMBL" id="LXTC01000001">
    <property type="protein sequence ID" value="OBA23188.1"/>
    <property type="molecule type" value="Genomic_DNA"/>
</dbReference>
<keyword evidence="5" id="KW-0808">Transferase</keyword>
<evidence type="ECO:0000256" key="6">
    <source>
        <dbReference type="ARBA" id="ARBA00022692"/>
    </source>
</evidence>
<keyword evidence="12" id="KW-1185">Reference proteome</keyword>
<proteinExistence type="inferred from homology"/>
<dbReference type="GO" id="GO:0005789">
    <property type="term" value="C:endoplasmic reticulum membrane"/>
    <property type="evidence" value="ECO:0007669"/>
    <property type="project" value="UniProtKB-SubCell"/>
</dbReference>
<dbReference type="GO" id="GO:0006488">
    <property type="term" value="P:dolichol-linked oligosaccharide biosynthetic process"/>
    <property type="evidence" value="ECO:0007669"/>
    <property type="project" value="EnsemblFungi"/>
</dbReference>
<feature type="transmembrane region" description="Helical" evidence="10">
    <location>
        <begin position="240"/>
        <end position="261"/>
    </location>
</feature>
<dbReference type="PANTHER" id="PTHR22760:SF2">
    <property type="entry name" value="ALPHA-1,2-MANNOSYLTRANSFERASE ALG9"/>
    <property type="match status" value="1"/>
</dbReference>
<name>A0A1A0HH71_9ASCO</name>
<dbReference type="EC" id="2.4.1.-" evidence="10"/>
<dbReference type="STRING" id="869754.A0A1A0HH71"/>
<organism evidence="11 12">
    <name type="scientific">Metschnikowia bicuspidata var. bicuspidata NRRL YB-4993</name>
    <dbReference type="NCBI Taxonomy" id="869754"/>
    <lineage>
        <taxon>Eukaryota</taxon>
        <taxon>Fungi</taxon>
        <taxon>Dikarya</taxon>
        <taxon>Ascomycota</taxon>
        <taxon>Saccharomycotina</taxon>
        <taxon>Pichiomycetes</taxon>
        <taxon>Metschnikowiaceae</taxon>
        <taxon>Metschnikowia</taxon>
    </lineage>
</organism>
<reference evidence="11 12" key="1">
    <citation type="submission" date="2016-05" db="EMBL/GenBank/DDBJ databases">
        <title>Comparative genomics of biotechnologically important yeasts.</title>
        <authorList>
            <consortium name="DOE Joint Genome Institute"/>
            <person name="Riley R."/>
            <person name="Haridas S."/>
            <person name="Wolfe K.H."/>
            <person name="Lopes M.R."/>
            <person name="Hittinger C.T."/>
            <person name="Goker M."/>
            <person name="Salamov A."/>
            <person name="Wisecaver J."/>
            <person name="Long T.M."/>
            <person name="Aerts A.L."/>
            <person name="Barry K."/>
            <person name="Choi C."/>
            <person name="Clum A."/>
            <person name="Coughlan A.Y."/>
            <person name="Deshpande S."/>
            <person name="Douglass A.P."/>
            <person name="Hanson S.J."/>
            <person name="Klenk H.-P."/>
            <person name="LaButti K."/>
            <person name="Lapidus A."/>
            <person name="Lindquist E."/>
            <person name="Lipzen A."/>
            <person name="Meier-kolthoff J.P."/>
            <person name="Ohm R.A."/>
            <person name="Otillar R.P."/>
            <person name="Pangilinan J."/>
            <person name="Peng Y."/>
            <person name="Rokas A."/>
            <person name="Rosa C.A."/>
            <person name="Scheuner C."/>
            <person name="Sibirny A.A."/>
            <person name="Slot J.C."/>
            <person name="Stielow J.B."/>
            <person name="Sun H."/>
            <person name="Kurtzman C.P."/>
            <person name="Blackwell M."/>
            <person name="Grigoriev I.V."/>
            <person name="Jeffries T.W."/>
        </authorList>
    </citation>
    <scope>NUCLEOTIDE SEQUENCE [LARGE SCALE GENOMIC DNA]</scope>
    <source>
        <strain evidence="11 12">NRRL YB-4993</strain>
    </source>
</reference>
<evidence type="ECO:0000256" key="8">
    <source>
        <dbReference type="ARBA" id="ARBA00022989"/>
    </source>
</evidence>
<evidence type="ECO:0000256" key="4">
    <source>
        <dbReference type="ARBA" id="ARBA00022676"/>
    </source>
</evidence>
<dbReference type="GO" id="GO:0052926">
    <property type="term" value="F:dol-P-Man:Man(6)GlcNAc(2)-PP-Dol alpha-1,2-mannosyltransferase activity"/>
    <property type="evidence" value="ECO:0007669"/>
    <property type="project" value="EnsemblFungi"/>
</dbReference>
<dbReference type="GO" id="GO:0052918">
    <property type="term" value="F:dol-P-Man:Man(8)GlcNAc(2)-PP-Dol alpha-1,2-mannosyltransferase activity"/>
    <property type="evidence" value="ECO:0007669"/>
    <property type="project" value="EnsemblFungi"/>
</dbReference>
<evidence type="ECO:0000313" key="11">
    <source>
        <dbReference type="EMBL" id="OBA23188.1"/>
    </source>
</evidence>
<feature type="transmembrane region" description="Helical" evidence="10">
    <location>
        <begin position="203"/>
        <end position="228"/>
    </location>
</feature>
<keyword evidence="4 10" id="KW-0328">Glycosyltransferase</keyword>
<feature type="transmembrane region" description="Helical" evidence="10">
    <location>
        <begin position="143"/>
        <end position="161"/>
    </location>
</feature>
<keyword evidence="8 10" id="KW-1133">Transmembrane helix</keyword>
<evidence type="ECO:0000313" key="12">
    <source>
        <dbReference type="Proteomes" id="UP000092555"/>
    </source>
</evidence>
<gene>
    <name evidence="11" type="ORF">METBIDRAFT_38156</name>
</gene>
<feature type="transmembrane region" description="Helical" evidence="10">
    <location>
        <begin position="27"/>
        <end position="50"/>
    </location>
</feature>
<dbReference type="GeneID" id="30029939"/>
<dbReference type="UniPathway" id="UPA00378"/>
<comment type="pathway">
    <text evidence="2">Protein modification; protein glycosylation.</text>
</comment>
<keyword evidence="7 10" id="KW-0256">Endoplasmic reticulum</keyword>
<feature type="transmembrane region" description="Helical" evidence="10">
    <location>
        <begin position="358"/>
        <end position="378"/>
    </location>
</feature>
<feature type="transmembrane region" description="Helical" evidence="10">
    <location>
        <begin position="333"/>
        <end position="352"/>
    </location>
</feature>
<evidence type="ECO:0000256" key="3">
    <source>
        <dbReference type="ARBA" id="ARBA00007063"/>
    </source>
</evidence>
<keyword evidence="6 10" id="KW-0812">Transmembrane</keyword>
<evidence type="ECO:0000256" key="7">
    <source>
        <dbReference type="ARBA" id="ARBA00022824"/>
    </source>
</evidence>
<accession>A0A1A0HH71</accession>
<sequence length="590" mass="65106">MAKTPPAGEKPPAPAPQLQPGGSPWQALLGVFLTVCNVAVRVYCGLYMIISDCDETYNYWEPLNLVFRGFGKQTWEYSPAYAIRSYAYLIPYYLATAPLRDLQSLLQARFPAYYYFYAIRVVALGGFTAFAEHRLHRSVKTNYGLHAANWYLLFSTFAPGMSHASVALLPSAFAMTWVTWGSASAISAVSLRNDDSIVRPSIHALGCYMVAGLLGWPFALALAVPFGLFTMQARYQTPPLVKIVPACLAVLVALMAVLLVVDSYFYARPFLFVPINIVLYNVFALEGEGPAIFGVEPLSYYVKNLLLNFNAVFVLGCMGAAVNVVWGGQRLQSAFGVSLPLVIWCGVFGRQAHKEERFLYPVYPMLCLSAAIFTSKVFAAARLKAGARALVRLALVLSMAAYATVSVLRILNLVANYSAPLSTALALHEDAVQHPSEGLKNVCVGREWYHFPTSFFLPDNYRLRFVESGFDGLLPGDFPEHVSLRSAASVYPSGMNARNEFSADKVVPFADCDYYIDNSLDTTAGEPSVLSAAGSELTVHKQWQVLRCEKIIKPDGAHRGVGRLVYVPEVARRVVPYNVEQMDYCVLKRK</sequence>
<dbReference type="OrthoDB" id="497541at2759"/>
<comment type="similarity">
    <text evidence="3 10">Belongs to the glycosyltransferase 22 family.</text>
</comment>
<feature type="transmembrane region" description="Helical" evidence="10">
    <location>
        <begin position="112"/>
        <end position="131"/>
    </location>
</feature>